<sequence length="474" mass="52077">MSITTILNLTIGESKRGKSKRVPRLWMEGEKLARAGVRIGARYSMQSRTSRRIELREAAPDYVGQIFTVSKRDRDGVLRPLIDVRSGVLREVFEQCAKVKVAIRKGVIVITASPVALAMEQRSRRLLLKLRQGVALGVGSLFHGAGVMDKALHQGLLKEGVQSYVNLAIELKSAYIDASLRNNPELWRDESVVVCSDIRDVDLRHCVPSCDLLSAGIPCTGASRAGISKNGLNFAEEHKDAGTMFFDFIEAVKALNPAIVLVENVVEYLKTASMAVIRSVLKSLGYRLHESVLEGGDFGVLERRRRMVLVAVCESLPDNFGFTSLHISRVKEASLSEALEPLADDSSRWREYKYLAEKAVEDKKKGRGYAKRQLLTGAESSCGTIGKGYNKGRSTEPFLMHPTNPALIRLLTPAEHARVKGIPEVVFAGLPETVAHEVLGQAVVFPKIESVGREIGRVCQLLRQALVSSHSLAA</sequence>
<organism evidence="8 9">
    <name type="scientific">Pseudomonas cremoris</name>
    <dbReference type="NCBI Taxonomy" id="2724178"/>
    <lineage>
        <taxon>Bacteria</taxon>
        <taxon>Pseudomonadati</taxon>
        <taxon>Pseudomonadota</taxon>
        <taxon>Gammaproteobacteria</taxon>
        <taxon>Pseudomonadales</taxon>
        <taxon>Pseudomonadaceae</taxon>
        <taxon>Pseudomonas</taxon>
    </lineage>
</organism>
<dbReference type="InterPro" id="IPR050390">
    <property type="entry name" value="C5-Methyltransferase"/>
</dbReference>
<reference evidence="8 9" key="1">
    <citation type="submission" date="2020-04" db="EMBL/GenBank/DDBJ databases">
        <title>Pseudomonas crami sp. nov., a novel proteolytic bacterial species isolated from cream.</title>
        <authorList>
            <person name="Hofmann K."/>
            <person name="Woller A."/>
            <person name="Huptas C."/>
            <person name="Wenning M."/>
            <person name="Scherer S."/>
            <person name="Doll E.V."/>
        </authorList>
    </citation>
    <scope>NUCLEOTIDE SEQUENCE [LARGE SCALE GENOMIC DNA]</scope>
    <source>
        <strain evidence="8 9">WS 5096</strain>
    </source>
</reference>
<gene>
    <name evidence="8" type="primary">dcm</name>
    <name evidence="8" type="ORF">HF209_30535</name>
</gene>
<evidence type="ECO:0000256" key="3">
    <source>
        <dbReference type="ARBA" id="ARBA00022679"/>
    </source>
</evidence>
<dbReference type="RefSeq" id="WP_185710747.1">
    <property type="nucleotide sequence ID" value="NZ_JAAXCZ010000026.1"/>
</dbReference>
<accession>A0ABR6THZ7</accession>
<dbReference type="NCBIfam" id="TIGR00675">
    <property type="entry name" value="dcm"/>
    <property type="match status" value="1"/>
</dbReference>
<protein>
    <recommendedName>
        <fullName evidence="1">DNA (cytosine-5-)-methyltransferase</fullName>
        <ecNumber evidence="1">2.1.1.37</ecNumber>
    </recommendedName>
</protein>
<feature type="active site" evidence="7">
    <location>
        <position position="219"/>
    </location>
</feature>
<dbReference type="EC" id="2.1.1.37" evidence="1"/>
<dbReference type="PANTHER" id="PTHR10629">
    <property type="entry name" value="CYTOSINE-SPECIFIC METHYLTRANSFERASE"/>
    <property type="match status" value="1"/>
</dbReference>
<dbReference type="PROSITE" id="PS51679">
    <property type="entry name" value="SAM_MT_C5"/>
    <property type="match status" value="1"/>
</dbReference>
<evidence type="ECO:0000256" key="7">
    <source>
        <dbReference type="PROSITE-ProRule" id="PRU01016"/>
    </source>
</evidence>
<evidence type="ECO:0000256" key="2">
    <source>
        <dbReference type="ARBA" id="ARBA00022603"/>
    </source>
</evidence>
<evidence type="ECO:0000256" key="5">
    <source>
        <dbReference type="ARBA" id="ARBA00022747"/>
    </source>
</evidence>
<dbReference type="SUPFAM" id="SSF53335">
    <property type="entry name" value="S-adenosyl-L-methionine-dependent methyltransferases"/>
    <property type="match status" value="1"/>
</dbReference>
<evidence type="ECO:0000256" key="6">
    <source>
        <dbReference type="ARBA" id="ARBA00047422"/>
    </source>
</evidence>
<dbReference type="PANTHER" id="PTHR10629:SF52">
    <property type="entry name" value="DNA (CYTOSINE-5)-METHYLTRANSFERASE 1"/>
    <property type="match status" value="1"/>
</dbReference>
<comment type="similarity">
    <text evidence="7">Belongs to the class I-like SAM-binding methyltransferase superfamily. C5-methyltransferase family.</text>
</comment>
<evidence type="ECO:0000256" key="4">
    <source>
        <dbReference type="ARBA" id="ARBA00022691"/>
    </source>
</evidence>
<keyword evidence="9" id="KW-1185">Reference proteome</keyword>
<comment type="caution">
    <text evidence="8">The sequence shown here is derived from an EMBL/GenBank/DDBJ whole genome shotgun (WGS) entry which is preliminary data.</text>
</comment>
<name>A0ABR6THZ7_9PSED</name>
<evidence type="ECO:0000256" key="1">
    <source>
        <dbReference type="ARBA" id="ARBA00011975"/>
    </source>
</evidence>
<dbReference type="InterPro" id="IPR029063">
    <property type="entry name" value="SAM-dependent_MTases_sf"/>
</dbReference>
<proteinExistence type="inferred from homology"/>
<keyword evidence="5" id="KW-0680">Restriction system</keyword>
<dbReference type="EMBL" id="JAAXCZ010000026">
    <property type="protein sequence ID" value="MBC2385295.1"/>
    <property type="molecule type" value="Genomic_DNA"/>
</dbReference>
<dbReference type="Pfam" id="PF00145">
    <property type="entry name" value="DNA_methylase"/>
    <property type="match status" value="1"/>
</dbReference>
<comment type="catalytic activity">
    <reaction evidence="6">
        <text>a 2'-deoxycytidine in DNA + S-adenosyl-L-methionine = a 5-methyl-2'-deoxycytidine in DNA + S-adenosyl-L-homocysteine + H(+)</text>
        <dbReference type="Rhea" id="RHEA:13681"/>
        <dbReference type="Rhea" id="RHEA-COMP:11369"/>
        <dbReference type="Rhea" id="RHEA-COMP:11370"/>
        <dbReference type="ChEBI" id="CHEBI:15378"/>
        <dbReference type="ChEBI" id="CHEBI:57856"/>
        <dbReference type="ChEBI" id="CHEBI:59789"/>
        <dbReference type="ChEBI" id="CHEBI:85452"/>
        <dbReference type="ChEBI" id="CHEBI:85454"/>
        <dbReference type="EC" id="2.1.1.37"/>
    </reaction>
</comment>
<dbReference type="Gene3D" id="3.40.50.150">
    <property type="entry name" value="Vaccinia Virus protein VP39"/>
    <property type="match status" value="1"/>
</dbReference>
<dbReference type="InterPro" id="IPR001525">
    <property type="entry name" value="C5_MeTfrase"/>
</dbReference>
<keyword evidence="4 7" id="KW-0949">S-adenosyl-L-methionine</keyword>
<dbReference type="Proteomes" id="UP000534677">
    <property type="component" value="Unassembled WGS sequence"/>
</dbReference>
<dbReference type="GO" id="GO:0003886">
    <property type="term" value="F:DNA (cytosine-5-)-methyltransferase activity"/>
    <property type="evidence" value="ECO:0007669"/>
    <property type="project" value="UniProtKB-EC"/>
</dbReference>
<evidence type="ECO:0000313" key="8">
    <source>
        <dbReference type="EMBL" id="MBC2385295.1"/>
    </source>
</evidence>
<dbReference type="GO" id="GO:0032259">
    <property type="term" value="P:methylation"/>
    <property type="evidence" value="ECO:0007669"/>
    <property type="project" value="UniProtKB-KW"/>
</dbReference>
<keyword evidence="2 7" id="KW-0489">Methyltransferase</keyword>
<evidence type="ECO:0000313" key="9">
    <source>
        <dbReference type="Proteomes" id="UP000534677"/>
    </source>
</evidence>
<keyword evidence="3 7" id="KW-0808">Transferase</keyword>